<dbReference type="GO" id="GO:0010329">
    <property type="term" value="F:auxin efflux transmembrane transporter activity"/>
    <property type="evidence" value="ECO:0000318"/>
    <property type="project" value="GO_Central"/>
</dbReference>
<proteinExistence type="inferred from homology"/>
<gene>
    <name evidence="10" type="primary">LOC109002590</name>
</gene>
<keyword evidence="9" id="KW-1185">Reference proteome</keyword>
<dbReference type="OrthoDB" id="2133778at2759"/>
<name>A0A2I4FWC4_JUGRE</name>
<evidence type="ECO:0000256" key="8">
    <source>
        <dbReference type="RuleBase" id="RU362108"/>
    </source>
</evidence>
<feature type="transmembrane region" description="Helical" evidence="8">
    <location>
        <begin position="101"/>
        <end position="125"/>
    </location>
</feature>
<feature type="transmembrane region" description="Helical" evidence="8">
    <location>
        <begin position="281"/>
        <end position="306"/>
    </location>
</feature>
<dbReference type="InterPro" id="IPR014024">
    <property type="entry name" value="Auxin_eff_plant"/>
</dbReference>
<reference evidence="10" key="1">
    <citation type="submission" date="2025-08" db="UniProtKB">
        <authorList>
            <consortium name="RefSeq"/>
        </authorList>
    </citation>
    <scope>IDENTIFICATION</scope>
    <source>
        <tissue evidence="10">Leaves</tissue>
    </source>
</reference>
<evidence type="ECO:0000313" key="10">
    <source>
        <dbReference type="RefSeq" id="XP_018835941.1"/>
    </source>
</evidence>
<dbReference type="InterPro" id="IPR051107">
    <property type="entry name" value="Auxin_Efflux_Carrier"/>
</dbReference>
<evidence type="ECO:0000256" key="7">
    <source>
        <dbReference type="ARBA" id="ARBA00023294"/>
    </source>
</evidence>
<protein>
    <recommendedName>
        <fullName evidence="8">Auxin efflux carrier component</fullName>
    </recommendedName>
</protein>
<dbReference type="GO" id="GO:0009926">
    <property type="term" value="P:auxin polar transport"/>
    <property type="evidence" value="ECO:0000318"/>
    <property type="project" value="GO_Central"/>
</dbReference>
<organism evidence="9 10">
    <name type="scientific">Juglans regia</name>
    <name type="common">English walnut</name>
    <dbReference type="NCBI Taxonomy" id="51240"/>
    <lineage>
        <taxon>Eukaryota</taxon>
        <taxon>Viridiplantae</taxon>
        <taxon>Streptophyta</taxon>
        <taxon>Embryophyta</taxon>
        <taxon>Tracheophyta</taxon>
        <taxon>Spermatophyta</taxon>
        <taxon>Magnoliopsida</taxon>
        <taxon>eudicotyledons</taxon>
        <taxon>Gunneridae</taxon>
        <taxon>Pentapetalae</taxon>
        <taxon>rosids</taxon>
        <taxon>fabids</taxon>
        <taxon>Fagales</taxon>
        <taxon>Juglandaceae</taxon>
        <taxon>Juglans</taxon>
    </lineage>
</organism>
<comment type="function">
    <text evidence="8">May act as a component of the auxin efflux carrier.</text>
</comment>
<dbReference type="GO" id="GO:0005886">
    <property type="term" value="C:plasma membrane"/>
    <property type="evidence" value="ECO:0000318"/>
    <property type="project" value="GO_Central"/>
</dbReference>
<feature type="transmembrane region" description="Helical" evidence="8">
    <location>
        <begin position="7"/>
        <end position="28"/>
    </location>
</feature>
<dbReference type="KEGG" id="jre:109002590"/>
<dbReference type="RefSeq" id="XP_018835941.1">
    <property type="nucleotide sequence ID" value="XM_018980396.2"/>
</dbReference>
<sequence>MISLADVYLVVEATVPLYVVMIIAYISVKWWKLFTPDQCAGINKFVAKYSIPLLSFQVISTNNPYKMNLKLILADLLQKLLAFLVLTAVTKVSSRGDLNWIITGISLSTLPNTLILGLPLLTAMYGDEAAVLLSQIIVLQSLIWYNLLLFLFELSATKGAAPVTPALEAQVETEIPQQAQTKEEEEVKEEEARIRTARKTKTKTMLILLTVGKNFIRNPNTHATSIGLIWASIHYKWGITMPEILKQSIIIISKGGLGMAMFSLGLFMASRVSIIACGTRMAVVAMGMKFLMGPALMAVSSTAVGLRGKVFREAIVQAALPQGIVPFVFAKEYDINPDILSTGVIFGILISMPIALGYYFLLAL</sequence>
<evidence type="ECO:0000256" key="6">
    <source>
        <dbReference type="ARBA" id="ARBA00023136"/>
    </source>
</evidence>
<dbReference type="Gramene" id="Jr10_02420_p1">
    <property type="protein sequence ID" value="cds.Jr10_02420_p1"/>
    <property type="gene ID" value="Jr10_02420"/>
</dbReference>
<feature type="transmembrane region" description="Helical" evidence="8">
    <location>
        <begin position="131"/>
        <end position="152"/>
    </location>
</feature>
<keyword evidence="6 8" id="KW-0472">Membrane</keyword>
<dbReference type="GO" id="GO:0009734">
    <property type="term" value="P:auxin-activated signaling pathway"/>
    <property type="evidence" value="ECO:0007669"/>
    <property type="project" value="UniProtKB-UniRule"/>
</dbReference>
<feature type="transmembrane region" description="Helical" evidence="8">
    <location>
        <begin position="339"/>
        <end position="361"/>
    </location>
</feature>
<dbReference type="GO" id="GO:0010315">
    <property type="term" value="P:auxin export across the plasma membrane"/>
    <property type="evidence" value="ECO:0000318"/>
    <property type="project" value="GO_Central"/>
</dbReference>
<keyword evidence="7 8" id="KW-0927">Auxin signaling pathway</keyword>
<dbReference type="Proteomes" id="UP000235220">
    <property type="component" value="Chromosome 10"/>
</dbReference>
<keyword evidence="4 8" id="KW-0812">Transmembrane</keyword>
<keyword evidence="5 8" id="KW-1133">Transmembrane helix</keyword>
<evidence type="ECO:0000256" key="1">
    <source>
        <dbReference type="ARBA" id="ARBA00004141"/>
    </source>
</evidence>
<evidence type="ECO:0000313" key="9">
    <source>
        <dbReference type="Proteomes" id="UP000235220"/>
    </source>
</evidence>
<dbReference type="GeneID" id="109002590"/>
<keyword evidence="3 8" id="KW-0813">Transport</keyword>
<comment type="caution">
    <text evidence="8">Lacks conserved residue(s) required for the propagation of feature annotation.</text>
</comment>
<evidence type="ECO:0000256" key="5">
    <source>
        <dbReference type="ARBA" id="ARBA00022989"/>
    </source>
</evidence>
<dbReference type="AlphaFoldDB" id="A0A2I4FWC4"/>
<evidence type="ECO:0000256" key="3">
    <source>
        <dbReference type="ARBA" id="ARBA00022448"/>
    </source>
</evidence>
<dbReference type="GO" id="GO:0005783">
    <property type="term" value="C:endoplasmic reticulum"/>
    <property type="evidence" value="ECO:0000318"/>
    <property type="project" value="GO_Central"/>
</dbReference>
<evidence type="ECO:0000256" key="4">
    <source>
        <dbReference type="ARBA" id="ARBA00022692"/>
    </source>
</evidence>
<dbReference type="PANTHER" id="PTHR31752">
    <property type="entry name" value="AUXIN EFFLUX CARRIER COMPONENT 1B-RELATED"/>
    <property type="match status" value="1"/>
</dbReference>
<comment type="similarity">
    <text evidence="2 8">Belongs to the auxin efflux carrier (TC 2.A.69.1) family.</text>
</comment>
<comment type="subcellular location">
    <subcellularLocation>
        <location evidence="1 8">Membrane</location>
        <topology evidence="1 8">Multi-pass membrane protein</topology>
    </subcellularLocation>
</comment>
<dbReference type="Pfam" id="PF03547">
    <property type="entry name" value="Mem_trans"/>
    <property type="match status" value="1"/>
</dbReference>
<feature type="transmembrane region" description="Helical" evidence="8">
    <location>
        <begin position="249"/>
        <end position="269"/>
    </location>
</feature>
<dbReference type="InterPro" id="IPR004776">
    <property type="entry name" value="Mem_transp_PIN-like"/>
</dbReference>
<evidence type="ECO:0000256" key="2">
    <source>
        <dbReference type="ARBA" id="ARBA00009177"/>
    </source>
</evidence>
<dbReference type="PANTHER" id="PTHR31752:SF40">
    <property type="entry name" value="AUXIN EFFLUX CARRIER COMPONENT 8"/>
    <property type="match status" value="1"/>
</dbReference>
<accession>A0A2I4FWC4</accession>
<dbReference type="NCBIfam" id="TIGR00946">
    <property type="entry name" value="2a69"/>
    <property type="match status" value="1"/>
</dbReference>